<dbReference type="WBParaSite" id="Hba_08028">
    <property type="protein sequence ID" value="Hba_08028"/>
    <property type="gene ID" value="Hba_08028"/>
</dbReference>
<sequence length="89" mass="10601">MRGYTRIKSAEELDNGRFAEMLQEGTGQPQLQEKDSCGEDIFCEIAKRTRRWKYSITQNFKFRNKNFIFQQNKIEARLIQSSSKIYQKV</sequence>
<reference evidence="2" key="1">
    <citation type="submission" date="2016-11" db="UniProtKB">
        <authorList>
            <consortium name="WormBaseParasite"/>
        </authorList>
    </citation>
    <scope>IDENTIFICATION</scope>
</reference>
<accession>A0A1I7WSA9</accession>
<evidence type="ECO:0000313" key="1">
    <source>
        <dbReference type="Proteomes" id="UP000095283"/>
    </source>
</evidence>
<evidence type="ECO:0000313" key="2">
    <source>
        <dbReference type="WBParaSite" id="Hba_08028"/>
    </source>
</evidence>
<organism evidence="1 2">
    <name type="scientific">Heterorhabditis bacteriophora</name>
    <name type="common">Entomopathogenic nematode worm</name>
    <dbReference type="NCBI Taxonomy" id="37862"/>
    <lineage>
        <taxon>Eukaryota</taxon>
        <taxon>Metazoa</taxon>
        <taxon>Ecdysozoa</taxon>
        <taxon>Nematoda</taxon>
        <taxon>Chromadorea</taxon>
        <taxon>Rhabditida</taxon>
        <taxon>Rhabditina</taxon>
        <taxon>Rhabditomorpha</taxon>
        <taxon>Strongyloidea</taxon>
        <taxon>Heterorhabditidae</taxon>
        <taxon>Heterorhabditis</taxon>
    </lineage>
</organism>
<dbReference type="AlphaFoldDB" id="A0A1I7WSA9"/>
<name>A0A1I7WSA9_HETBA</name>
<dbReference type="Proteomes" id="UP000095283">
    <property type="component" value="Unplaced"/>
</dbReference>
<proteinExistence type="predicted"/>
<keyword evidence="1" id="KW-1185">Reference proteome</keyword>
<protein>
    <submittedName>
        <fullName evidence="2">Uncharacterized protein</fullName>
    </submittedName>
</protein>